<dbReference type="InterPro" id="IPR036844">
    <property type="entry name" value="Hint_dom_sf"/>
</dbReference>
<keyword evidence="2" id="KW-0732">Signal</keyword>
<keyword evidence="1" id="KW-0217">Developmental protein</keyword>
<dbReference type="AlphaFoldDB" id="A0A815GNZ7"/>
<dbReference type="GO" id="GO:0001708">
    <property type="term" value="P:cell fate specification"/>
    <property type="evidence" value="ECO:0007669"/>
    <property type="project" value="TreeGrafter"/>
</dbReference>
<dbReference type="Gene3D" id="2.170.16.10">
    <property type="entry name" value="Hedgehog/Intein (Hint) domain"/>
    <property type="match status" value="1"/>
</dbReference>
<dbReference type="GO" id="GO:0005509">
    <property type="term" value="F:calcium ion binding"/>
    <property type="evidence" value="ECO:0007669"/>
    <property type="project" value="TreeGrafter"/>
</dbReference>
<dbReference type="GO" id="GO:0016540">
    <property type="term" value="P:protein autoprocessing"/>
    <property type="evidence" value="ECO:0007669"/>
    <property type="project" value="InterPro"/>
</dbReference>
<dbReference type="GO" id="GO:0007267">
    <property type="term" value="P:cell-cell signaling"/>
    <property type="evidence" value="ECO:0007669"/>
    <property type="project" value="InterPro"/>
</dbReference>
<dbReference type="EMBL" id="CAJNOH010003556">
    <property type="protein sequence ID" value="CAF1340696.1"/>
    <property type="molecule type" value="Genomic_DNA"/>
</dbReference>
<dbReference type="EMBL" id="CAJNOL010004899">
    <property type="protein sequence ID" value="CAF1596542.1"/>
    <property type="molecule type" value="Genomic_DNA"/>
</dbReference>
<dbReference type="InterPro" id="IPR001657">
    <property type="entry name" value="Hedgehog"/>
</dbReference>
<dbReference type="SMART" id="SM00306">
    <property type="entry name" value="HintN"/>
    <property type="match status" value="1"/>
</dbReference>
<accession>A0A815GNZ7</accession>
<evidence type="ECO:0000313" key="4">
    <source>
        <dbReference type="EMBL" id="CAF1340696.1"/>
    </source>
</evidence>
<feature type="domain" description="Hint" evidence="3">
    <location>
        <begin position="57"/>
        <end position="154"/>
    </location>
</feature>
<dbReference type="GO" id="GO:0005615">
    <property type="term" value="C:extracellular space"/>
    <property type="evidence" value="ECO:0007669"/>
    <property type="project" value="TreeGrafter"/>
</dbReference>
<dbReference type="GO" id="GO:0048731">
    <property type="term" value="P:system development"/>
    <property type="evidence" value="ECO:0007669"/>
    <property type="project" value="UniProtKB-ARBA"/>
</dbReference>
<evidence type="ECO:0000313" key="7">
    <source>
        <dbReference type="Proteomes" id="UP000663870"/>
    </source>
</evidence>
<dbReference type="PRINTS" id="PR00632">
    <property type="entry name" value="SONICHHOG"/>
</dbReference>
<reference evidence="4" key="1">
    <citation type="submission" date="2021-02" db="EMBL/GenBank/DDBJ databases">
        <authorList>
            <person name="Nowell W R."/>
        </authorList>
    </citation>
    <scope>NUCLEOTIDE SEQUENCE</scope>
</reference>
<protein>
    <recommendedName>
        <fullName evidence="3">Hint domain-containing protein</fullName>
    </recommendedName>
</protein>
<evidence type="ECO:0000256" key="2">
    <source>
        <dbReference type="ARBA" id="ARBA00022729"/>
    </source>
</evidence>
<dbReference type="Proteomes" id="UP000663870">
    <property type="component" value="Unassembled WGS sequence"/>
</dbReference>
<dbReference type="GO" id="GO:0010468">
    <property type="term" value="P:regulation of gene expression"/>
    <property type="evidence" value="ECO:0007669"/>
    <property type="project" value="TreeGrafter"/>
</dbReference>
<organism evidence="4 6">
    <name type="scientific">Rotaria sordida</name>
    <dbReference type="NCBI Taxonomy" id="392033"/>
    <lineage>
        <taxon>Eukaryota</taxon>
        <taxon>Metazoa</taxon>
        <taxon>Spiralia</taxon>
        <taxon>Gnathifera</taxon>
        <taxon>Rotifera</taxon>
        <taxon>Eurotatoria</taxon>
        <taxon>Bdelloidea</taxon>
        <taxon>Philodinida</taxon>
        <taxon>Philodinidae</taxon>
        <taxon>Rotaria</taxon>
    </lineage>
</organism>
<dbReference type="PANTHER" id="PTHR11889:SF31">
    <property type="entry name" value="PROTEIN HEDGEHOG"/>
    <property type="match status" value="1"/>
</dbReference>
<gene>
    <name evidence="5" type="ORF">JXQ802_LOCUS47810</name>
    <name evidence="4" type="ORF">PYM288_LOCUS31876</name>
</gene>
<evidence type="ECO:0000259" key="3">
    <source>
        <dbReference type="SMART" id="SM00306"/>
    </source>
</evidence>
<dbReference type="CDD" id="cd00081">
    <property type="entry name" value="Hint"/>
    <property type="match status" value="1"/>
</dbReference>
<dbReference type="PROSITE" id="PS50817">
    <property type="entry name" value="INTEIN_N_TER"/>
    <property type="match status" value="1"/>
</dbReference>
<dbReference type="InterPro" id="IPR001767">
    <property type="entry name" value="Hedgehog_Hint"/>
</dbReference>
<dbReference type="InterPro" id="IPR003587">
    <property type="entry name" value="Hint_dom_N"/>
</dbReference>
<dbReference type="InterPro" id="IPR006141">
    <property type="entry name" value="Intein_N"/>
</dbReference>
<dbReference type="InterPro" id="IPR050387">
    <property type="entry name" value="Hedgehog_Signaling"/>
</dbReference>
<keyword evidence="7" id="KW-1185">Reference proteome</keyword>
<evidence type="ECO:0000313" key="5">
    <source>
        <dbReference type="EMBL" id="CAF1596542.1"/>
    </source>
</evidence>
<sequence>MLVALTIYGQSMLGAPSIVKDVQNISNTTNSTTGRIGLFGTFLIASGLSTFVNLANSGCLAGDGLVYESKSGLYKRIYQLKSGDIVRTMYGESEVIMISDNSNEEYNLFTTIETETGHTISLTPHHLIPIFENGILTFVHADRVDLNDFVYLSDGLISLKMKVKAIKHEIKVGYYSPITADGTILVNNIVASVYARINNHHIAHFSNAPMRWYYRIMKYFDIDEPFHTSANGQKHWMHTLLIQLGKAFTPQLFI</sequence>
<evidence type="ECO:0000313" key="6">
    <source>
        <dbReference type="Proteomes" id="UP000663854"/>
    </source>
</evidence>
<dbReference type="PANTHER" id="PTHR11889">
    <property type="entry name" value="HEDGEHOG"/>
    <property type="match status" value="1"/>
</dbReference>
<dbReference type="SUPFAM" id="SSF51294">
    <property type="entry name" value="Hedgehog/intein (Hint) domain"/>
    <property type="match status" value="1"/>
</dbReference>
<dbReference type="GO" id="GO:0005113">
    <property type="term" value="F:patched binding"/>
    <property type="evidence" value="ECO:0007669"/>
    <property type="project" value="TreeGrafter"/>
</dbReference>
<dbReference type="Pfam" id="PF01079">
    <property type="entry name" value="Hint"/>
    <property type="match status" value="1"/>
</dbReference>
<dbReference type="GO" id="GO:0007224">
    <property type="term" value="P:smoothened signaling pathway"/>
    <property type="evidence" value="ECO:0007669"/>
    <property type="project" value="TreeGrafter"/>
</dbReference>
<name>A0A815GNZ7_9BILA</name>
<proteinExistence type="predicted"/>
<evidence type="ECO:0000256" key="1">
    <source>
        <dbReference type="ARBA" id="ARBA00022473"/>
    </source>
</evidence>
<comment type="caution">
    <text evidence="4">The sequence shown here is derived from an EMBL/GenBank/DDBJ whole genome shotgun (WGS) entry which is preliminary data.</text>
</comment>
<dbReference type="GO" id="GO:0016539">
    <property type="term" value="P:intein-mediated protein splicing"/>
    <property type="evidence" value="ECO:0007669"/>
    <property type="project" value="InterPro"/>
</dbReference>
<dbReference type="Proteomes" id="UP000663854">
    <property type="component" value="Unassembled WGS sequence"/>
</dbReference>